<evidence type="ECO:0008006" key="3">
    <source>
        <dbReference type="Google" id="ProtNLM"/>
    </source>
</evidence>
<proteinExistence type="predicted"/>
<reference evidence="1 2" key="1">
    <citation type="submission" date="2024-09" db="EMBL/GenBank/DDBJ databases">
        <authorList>
            <person name="Sun Q."/>
            <person name="Mori K."/>
        </authorList>
    </citation>
    <scope>NUCLEOTIDE SEQUENCE [LARGE SCALE GENOMIC DNA]</scope>
    <source>
        <strain evidence="1 2">JCM 3323</strain>
    </source>
</reference>
<gene>
    <name evidence="1" type="ORF">ACFFRN_27715</name>
</gene>
<organism evidence="1 2">
    <name type="scientific">Nonomuraea roseola</name>
    <dbReference type="NCBI Taxonomy" id="46179"/>
    <lineage>
        <taxon>Bacteria</taxon>
        <taxon>Bacillati</taxon>
        <taxon>Actinomycetota</taxon>
        <taxon>Actinomycetes</taxon>
        <taxon>Streptosporangiales</taxon>
        <taxon>Streptosporangiaceae</taxon>
        <taxon>Nonomuraea</taxon>
    </lineage>
</organism>
<dbReference type="RefSeq" id="WP_346124684.1">
    <property type="nucleotide sequence ID" value="NZ_BAAAXC010000015.1"/>
</dbReference>
<comment type="caution">
    <text evidence="1">The sequence shown here is derived from an EMBL/GenBank/DDBJ whole genome shotgun (WGS) entry which is preliminary data.</text>
</comment>
<sequence length="44" mass="4846">MSHRVNGALYHVADCWSPAKVGMHVDLASLVEVVDLAQIRAKRT</sequence>
<dbReference type="Proteomes" id="UP001589646">
    <property type="component" value="Unassembled WGS sequence"/>
</dbReference>
<accession>A0ABV5Q6J9</accession>
<evidence type="ECO:0000313" key="1">
    <source>
        <dbReference type="EMBL" id="MFB9530401.1"/>
    </source>
</evidence>
<protein>
    <recommendedName>
        <fullName evidence="3">Transposase</fullName>
    </recommendedName>
</protein>
<name>A0ABV5Q6J9_9ACTN</name>
<evidence type="ECO:0000313" key="2">
    <source>
        <dbReference type="Proteomes" id="UP001589646"/>
    </source>
</evidence>
<keyword evidence="2" id="KW-1185">Reference proteome</keyword>
<dbReference type="EMBL" id="JBHMCE010000008">
    <property type="protein sequence ID" value="MFB9530401.1"/>
    <property type="molecule type" value="Genomic_DNA"/>
</dbReference>